<protein>
    <submittedName>
        <fullName evidence="1">Autotransporter domain-containing protein</fullName>
    </submittedName>
</protein>
<reference evidence="1 2" key="1">
    <citation type="submission" date="2017-11" db="EMBL/GenBank/DDBJ databases">
        <title>Bradyrhizobium forestalis sp. nov., an efficient nitrogen-fixing bacterium isolated from nodules of forest legume species in the Amazon.</title>
        <authorList>
            <person name="Costa E.M."/>
            <person name="Guimaraes A."/>
            <person name="Carvalho T.S."/>
            <person name="Rodrigues T.L."/>
            <person name="Ribeiro P.R.A."/>
            <person name="Lebbe L."/>
            <person name="Willems A."/>
            <person name="Moreira F.M.S."/>
        </authorList>
    </citation>
    <scope>NUCLEOTIDE SEQUENCE [LARGE SCALE GENOMIC DNA]</scope>
    <source>
        <strain evidence="1 2">INPA54B</strain>
    </source>
</reference>
<dbReference type="Proteomes" id="UP000231194">
    <property type="component" value="Unassembled WGS sequence"/>
</dbReference>
<evidence type="ECO:0000313" key="2">
    <source>
        <dbReference type="Proteomes" id="UP000231194"/>
    </source>
</evidence>
<organism evidence="1 2">
    <name type="scientific">Bradyrhizobium forestalis</name>
    <dbReference type="NCBI Taxonomy" id="1419263"/>
    <lineage>
        <taxon>Bacteria</taxon>
        <taxon>Pseudomonadati</taxon>
        <taxon>Pseudomonadota</taxon>
        <taxon>Alphaproteobacteria</taxon>
        <taxon>Hyphomicrobiales</taxon>
        <taxon>Nitrobacteraceae</taxon>
        <taxon>Bradyrhizobium</taxon>
    </lineage>
</organism>
<keyword evidence="2" id="KW-1185">Reference proteome</keyword>
<comment type="caution">
    <text evidence="1">The sequence shown here is derived from an EMBL/GenBank/DDBJ whole genome shotgun (WGS) entry which is preliminary data.</text>
</comment>
<sequence length="346" mass="32918">MGVQFTTSGATFANSGSVTGGNGGAAGGGQGIAGNPGVGGAGIVGSGLTIINSGTITGGLAGDGVTRADAITFTGGTNVLELQAGSTITGNVVAFSAADTLRLGGSSNASFDVSQIGGSAQYQGFGVFDKTGASTWTLTGTNAAALLWAIDAGTLMVNGTMSSASMTVNSGGALGGIGTVGSVTVASGGTFAPGSGTPGSTMTVSGNLAFQSGAFYLVQVNPSTTSSAVTGTATLTGGSVQAVFASGSYVTRSYGILHASGGITGTFTGVTGNVPAGFTESLSYTTNDVFLNLTATLGQLPGAALNGNQQSVAGALNSFFNNGGALPPSFAGVFGLTGGNLSNALA</sequence>
<dbReference type="SUPFAM" id="SSF51126">
    <property type="entry name" value="Pectin lyase-like"/>
    <property type="match status" value="1"/>
</dbReference>
<evidence type="ECO:0000313" key="1">
    <source>
        <dbReference type="EMBL" id="PJG50252.1"/>
    </source>
</evidence>
<gene>
    <name evidence="1" type="ORF">CVM73_37355</name>
</gene>
<name>A0A2M8QXH0_9BRAD</name>
<dbReference type="InterPro" id="IPR011050">
    <property type="entry name" value="Pectin_lyase_fold/virulence"/>
</dbReference>
<dbReference type="AlphaFoldDB" id="A0A2M8QXH0"/>
<proteinExistence type="predicted"/>
<dbReference type="EMBL" id="PGVG01000069">
    <property type="protein sequence ID" value="PJG50252.1"/>
    <property type="molecule type" value="Genomic_DNA"/>
</dbReference>
<feature type="non-terminal residue" evidence="1">
    <location>
        <position position="346"/>
    </location>
</feature>
<accession>A0A2M8QXH0</accession>